<protein>
    <recommendedName>
        <fullName evidence="5">Osmotically-inducible protein Y</fullName>
    </recommendedName>
</protein>
<keyword evidence="2" id="KW-0732">Signal</keyword>
<dbReference type="GO" id="GO:0042597">
    <property type="term" value="C:periplasmic space"/>
    <property type="evidence" value="ECO:0007669"/>
    <property type="project" value="UniProtKB-SubCell"/>
</dbReference>
<comment type="caution">
    <text evidence="7">The sequence shown here is derived from an EMBL/GenBank/DDBJ whole genome shotgun (WGS) entry which is preliminary data.</text>
</comment>
<reference evidence="7 8" key="1">
    <citation type="submission" date="2019-02" db="EMBL/GenBank/DDBJ databases">
        <title>Genomic Encyclopedia of Type Strains, Phase IV (KMG-IV): sequencing the most valuable type-strain genomes for metagenomic binning, comparative biology and taxonomic classification.</title>
        <authorList>
            <person name="Goeker M."/>
        </authorList>
    </citation>
    <scope>NUCLEOTIDE SEQUENCE [LARGE SCALE GENOMIC DNA]</scope>
    <source>
        <strain evidence="7 8">K24</strain>
    </source>
</reference>
<name>A0A4Q7N939_9BURK</name>
<evidence type="ECO:0000259" key="6">
    <source>
        <dbReference type="PROSITE" id="PS50914"/>
    </source>
</evidence>
<evidence type="ECO:0000256" key="4">
    <source>
        <dbReference type="ARBA" id="ARBA00022764"/>
    </source>
</evidence>
<dbReference type="FunFam" id="3.30.1340.30:FF:000001">
    <property type="entry name" value="Molecular chaperone OsmY"/>
    <property type="match status" value="1"/>
</dbReference>
<dbReference type="PROSITE" id="PS51257">
    <property type="entry name" value="PROKAR_LIPOPROTEIN"/>
    <property type="match status" value="1"/>
</dbReference>
<evidence type="ECO:0000256" key="1">
    <source>
        <dbReference type="ARBA" id="ARBA00004418"/>
    </source>
</evidence>
<evidence type="ECO:0000256" key="5">
    <source>
        <dbReference type="ARBA" id="ARBA00070588"/>
    </source>
</evidence>
<dbReference type="InterPro" id="IPR007055">
    <property type="entry name" value="BON_dom"/>
</dbReference>
<dbReference type="InterPro" id="IPR014004">
    <property type="entry name" value="Transpt-assoc_nodulatn_dom_bac"/>
</dbReference>
<organism evidence="7 8">
    <name type="scientific">Pigmentiphaga kullae</name>
    <dbReference type="NCBI Taxonomy" id="151784"/>
    <lineage>
        <taxon>Bacteria</taxon>
        <taxon>Pseudomonadati</taxon>
        <taxon>Pseudomonadota</taxon>
        <taxon>Betaproteobacteria</taxon>
        <taxon>Burkholderiales</taxon>
        <taxon>Alcaligenaceae</taxon>
        <taxon>Pigmentiphaga</taxon>
    </lineage>
</organism>
<proteinExistence type="predicted"/>
<evidence type="ECO:0000313" key="8">
    <source>
        <dbReference type="Proteomes" id="UP000292445"/>
    </source>
</evidence>
<dbReference type="Pfam" id="PF04972">
    <property type="entry name" value="BON"/>
    <property type="match status" value="1"/>
</dbReference>
<dbReference type="PANTHER" id="PTHR34606">
    <property type="entry name" value="BON DOMAIN-CONTAINING PROTEIN"/>
    <property type="match status" value="1"/>
</dbReference>
<keyword evidence="8" id="KW-1185">Reference proteome</keyword>
<dbReference type="Gene3D" id="3.30.1340.30">
    <property type="match status" value="1"/>
</dbReference>
<keyword evidence="3" id="KW-0677">Repeat</keyword>
<gene>
    <name evidence="7" type="ORF">EV675_5234</name>
</gene>
<comment type="subcellular location">
    <subcellularLocation>
        <location evidence="1">Periplasm</location>
    </subcellularLocation>
</comment>
<evidence type="ECO:0000313" key="7">
    <source>
        <dbReference type="EMBL" id="RZS78579.1"/>
    </source>
</evidence>
<feature type="domain" description="BON" evidence="6">
    <location>
        <begin position="35"/>
        <end position="103"/>
    </location>
</feature>
<evidence type="ECO:0000256" key="3">
    <source>
        <dbReference type="ARBA" id="ARBA00022737"/>
    </source>
</evidence>
<dbReference type="PROSITE" id="PS50914">
    <property type="entry name" value="BON"/>
    <property type="match status" value="1"/>
</dbReference>
<sequence length="108" mass="11207">MNVRTLLVAGIIGTATVMGGCTATRTQQSAGEYASDAAITAKVKAALVSAKDVSAVDVNVETFRRTVQLSGFVNSQAEAARAVEVARGVEGVQSVRNDLRVKSSPPTR</sequence>
<dbReference type="InterPro" id="IPR051686">
    <property type="entry name" value="Lipoprotein_DolP"/>
</dbReference>
<dbReference type="OrthoDB" id="7360581at2"/>
<accession>A0A4Q7N939</accession>
<dbReference type="AlphaFoldDB" id="A0A4Q7N939"/>
<dbReference type="PANTHER" id="PTHR34606:SF16">
    <property type="entry name" value="BON DOMAIN-CONTAINING PROTEIN"/>
    <property type="match status" value="1"/>
</dbReference>
<dbReference type="SMART" id="SM00749">
    <property type="entry name" value="BON"/>
    <property type="match status" value="1"/>
</dbReference>
<keyword evidence="4" id="KW-0574">Periplasm</keyword>
<dbReference type="Proteomes" id="UP000292445">
    <property type="component" value="Unassembled WGS sequence"/>
</dbReference>
<dbReference type="EMBL" id="SGXC01000003">
    <property type="protein sequence ID" value="RZS78579.1"/>
    <property type="molecule type" value="Genomic_DNA"/>
</dbReference>
<dbReference type="RefSeq" id="WP_130361406.1">
    <property type="nucleotide sequence ID" value="NZ_SGXC01000003.1"/>
</dbReference>
<evidence type="ECO:0000256" key="2">
    <source>
        <dbReference type="ARBA" id="ARBA00022729"/>
    </source>
</evidence>